<dbReference type="Gene3D" id="3.40.50.10810">
    <property type="entry name" value="Tandem AAA-ATPase domain"/>
    <property type="match status" value="1"/>
</dbReference>
<keyword evidence="1" id="KW-0378">Hydrolase</keyword>
<feature type="domain" description="Helicase C-terminal" evidence="5">
    <location>
        <begin position="932"/>
        <end position="1094"/>
    </location>
</feature>
<dbReference type="Pfam" id="PF08455">
    <property type="entry name" value="SNF2_assoc"/>
    <property type="match status" value="1"/>
</dbReference>
<keyword evidence="7" id="KW-1185">Reference proteome</keyword>
<dbReference type="InterPro" id="IPR000330">
    <property type="entry name" value="SNF2_N"/>
</dbReference>
<keyword evidence="2" id="KW-0862">Zinc</keyword>
<evidence type="ECO:0000313" key="6">
    <source>
        <dbReference type="EMBL" id="AIQ64056.1"/>
    </source>
</evidence>
<accession>A0A089LR86</accession>
<dbReference type="GO" id="GO:0008270">
    <property type="term" value="F:zinc ion binding"/>
    <property type="evidence" value="ECO:0007669"/>
    <property type="project" value="UniProtKB-KW"/>
</dbReference>
<dbReference type="EMBL" id="CP009286">
    <property type="protein sequence ID" value="AIQ64056.1"/>
    <property type="molecule type" value="Genomic_DNA"/>
</dbReference>
<dbReference type="FunFam" id="3.40.50.300:FF:000533">
    <property type="entry name" value="Helicase, Snf2 family"/>
    <property type="match status" value="1"/>
</dbReference>
<gene>
    <name evidence="6" type="ORF">PSTEL_14110</name>
</gene>
<dbReference type="AlphaFoldDB" id="A0A089LR86"/>
<organism evidence="6 7">
    <name type="scientific">Paenibacillus stellifer</name>
    <dbReference type="NCBI Taxonomy" id="169760"/>
    <lineage>
        <taxon>Bacteria</taxon>
        <taxon>Bacillati</taxon>
        <taxon>Bacillota</taxon>
        <taxon>Bacilli</taxon>
        <taxon>Bacillales</taxon>
        <taxon>Paenibacillaceae</taxon>
        <taxon>Paenibacillus</taxon>
    </lineage>
</organism>
<dbReference type="Pfam" id="PF00271">
    <property type="entry name" value="Helicase_C"/>
    <property type="match status" value="1"/>
</dbReference>
<keyword evidence="2" id="KW-0479">Metal-binding</keyword>
<evidence type="ECO:0000259" key="5">
    <source>
        <dbReference type="PROSITE" id="PS51194"/>
    </source>
</evidence>
<protein>
    <submittedName>
        <fullName evidence="6">Helicase SNF</fullName>
    </submittedName>
</protein>
<evidence type="ECO:0000256" key="1">
    <source>
        <dbReference type="ARBA" id="ARBA00022801"/>
    </source>
</evidence>
<dbReference type="InterPro" id="IPR038718">
    <property type="entry name" value="SNF2-like_sf"/>
</dbReference>
<evidence type="ECO:0000259" key="4">
    <source>
        <dbReference type="PROSITE" id="PS51192"/>
    </source>
</evidence>
<feature type="domain" description="SWIM-type" evidence="3">
    <location>
        <begin position="62"/>
        <end position="99"/>
    </location>
</feature>
<evidence type="ECO:0000259" key="3">
    <source>
        <dbReference type="PROSITE" id="PS50966"/>
    </source>
</evidence>
<dbReference type="HOGENOM" id="CLU_000315_21_1_9"/>
<keyword evidence="6" id="KW-0547">Nucleotide-binding</keyword>
<dbReference type="Proteomes" id="UP000029507">
    <property type="component" value="Chromosome"/>
</dbReference>
<keyword evidence="6" id="KW-0067">ATP-binding</keyword>
<dbReference type="PROSITE" id="PS51192">
    <property type="entry name" value="HELICASE_ATP_BIND_1"/>
    <property type="match status" value="1"/>
</dbReference>
<dbReference type="SMART" id="SM00490">
    <property type="entry name" value="HELICc"/>
    <property type="match status" value="1"/>
</dbReference>
<dbReference type="GO" id="GO:0004386">
    <property type="term" value="F:helicase activity"/>
    <property type="evidence" value="ECO:0007669"/>
    <property type="project" value="UniProtKB-KW"/>
</dbReference>
<dbReference type="SUPFAM" id="SSF52540">
    <property type="entry name" value="P-loop containing nucleoside triphosphate hydrolases"/>
    <property type="match status" value="2"/>
</dbReference>
<dbReference type="Gene3D" id="3.40.50.300">
    <property type="entry name" value="P-loop containing nucleotide triphosphate hydrolases"/>
    <property type="match status" value="1"/>
</dbReference>
<dbReference type="InterPro" id="IPR014001">
    <property type="entry name" value="Helicase_ATP-bd"/>
</dbReference>
<dbReference type="PROSITE" id="PS50966">
    <property type="entry name" value="ZF_SWIM"/>
    <property type="match status" value="1"/>
</dbReference>
<dbReference type="GO" id="GO:0016787">
    <property type="term" value="F:hydrolase activity"/>
    <property type="evidence" value="ECO:0007669"/>
    <property type="project" value="UniProtKB-KW"/>
</dbReference>
<dbReference type="RefSeq" id="WP_038696045.1">
    <property type="nucleotide sequence ID" value="NZ_CP009286.1"/>
</dbReference>
<evidence type="ECO:0000256" key="2">
    <source>
        <dbReference type="PROSITE-ProRule" id="PRU00325"/>
    </source>
</evidence>
<keyword evidence="6" id="KW-0347">Helicase</keyword>
<proteinExistence type="predicted"/>
<dbReference type="InterPro" id="IPR013663">
    <property type="entry name" value="Helicase_SWF/SNF/SWI_bac"/>
</dbReference>
<dbReference type="GO" id="GO:0005524">
    <property type="term" value="F:ATP binding"/>
    <property type="evidence" value="ECO:0007669"/>
    <property type="project" value="InterPro"/>
</dbReference>
<evidence type="ECO:0000313" key="7">
    <source>
        <dbReference type="Proteomes" id="UP000029507"/>
    </source>
</evidence>
<dbReference type="InterPro" id="IPR001650">
    <property type="entry name" value="Helicase_C-like"/>
</dbReference>
<dbReference type="KEGG" id="pste:PSTEL_14110"/>
<dbReference type="PANTHER" id="PTHR10799">
    <property type="entry name" value="SNF2/RAD54 HELICASE FAMILY"/>
    <property type="match status" value="1"/>
</dbReference>
<dbReference type="OrthoDB" id="9760715at2"/>
<dbReference type="CDD" id="cd18793">
    <property type="entry name" value="SF2_C_SNF"/>
    <property type="match status" value="1"/>
</dbReference>
<dbReference type="STRING" id="169760.PSTEL_14110"/>
<dbReference type="Pfam" id="PF00176">
    <property type="entry name" value="SNF2-rel_dom"/>
    <property type="match status" value="1"/>
</dbReference>
<dbReference type="InterPro" id="IPR007527">
    <property type="entry name" value="Znf_SWIM"/>
</dbReference>
<name>A0A089LR86_9BACL</name>
<dbReference type="InterPro" id="IPR027417">
    <property type="entry name" value="P-loop_NTPase"/>
</dbReference>
<sequence length="1099" mass="124398">MTETTHSSRITEPLIKSLCGISSYRKGESMRRAGKVTLSLLEAGVDGLRYEAAIKDNGVCRAAVHIEPGGQVTAECACSIGFAFDQYCKHVAAALLQIMVLQRFEEEETEERLPQESPNNGSMPSEGNPQLVNRVLELFGRQASSRTGPRALFESRELLTAEVTITPFPLGVRRNLLGAELRIGPDRRYAVNDIREFLTRYEQGQAYACSRHFAYEPDLHCFSPEVDAFLRRLIEVRRSEKLQREAAGAFYTGEINEPRRLTIPPYAWPAVSTALGQLPFVQVQHDELSFDGFDCSEDVLPLRFQFDQEENEGISLAVHGLQTLRMLEEYGMALVEGRFYRLKPEDCARLAGLQRIFTGDAYGTGNLNIAPREAEPFMERVVPGLMKLGEVRIAKSVSDRMVQSPLNARIYLDRVSERLLAGLEFQYGDIVINPLEQEGSRGADTRILIREGEKEARILELMETAGFARTESGFFMQDEELEYDFLKSVMPRLEQLAKIYATSAVKTRLFSGYSPPKLSANLDGRTNWLEFRFQMDGIPESEIRGIIESLSEKRRYHKLSNGALLPMEDEEYQEIIRFLNEVALPKGEIIGSRFRLPVARALHLIEDSGRERGGSISLGKPLRLLLERLRNPDLLDHPVPETLAPVLRDYQHFGFQWLKTLAQYGFGGILADDMGLGKTVQSIAFLVSVLPEIRARKQPALIVSPASLMYNWLSELRRFAPDIRTAVADGTPAERSAVLKEAGSVDAIIVSYPLLRRDIARYSKLTFHTLILDEAQAFKNYTTQTAKAVKSLRAECRFALTGTPVENSLEELWSIYDAVFPGLFPDRRAFGEFKRDEVSRRARPFLLRRMKRDVLQELPEKIDSVQVSELLPEQKKLYTAYLAKLRQETLKHLDSNDYHQSRIKILAGLTRLRQICCHPGLFIEDYSGHSAKLEQLLQIVEDCRNAGRRPLIFSQFTEMLGLISRELVTRGIPFFYLDGNTPARERTELCSRFNDGERELFLISLKAGGTGLNLTGADTVILYDLWWNPAVEQQAEDRAHRIGQKKVVQVIRLVAQGTVEEKMFELQQKKKTLIDEVVKSGGESLTSLTEQEIRELLSV</sequence>
<dbReference type="InterPro" id="IPR049730">
    <property type="entry name" value="SNF2/RAD54-like_C"/>
</dbReference>
<dbReference type="PROSITE" id="PS51194">
    <property type="entry name" value="HELICASE_CTER"/>
    <property type="match status" value="1"/>
</dbReference>
<dbReference type="SMART" id="SM00487">
    <property type="entry name" value="DEXDc"/>
    <property type="match status" value="1"/>
</dbReference>
<feature type="domain" description="Helicase ATP-binding" evidence="4">
    <location>
        <begin position="659"/>
        <end position="822"/>
    </location>
</feature>
<reference evidence="6 7" key="1">
    <citation type="submission" date="2014-08" db="EMBL/GenBank/DDBJ databases">
        <title>Comparative genomics of the Paenibacillus odorifer group.</title>
        <authorList>
            <person name="den Bakker H.C."/>
            <person name="Tsai Y.-C."/>
            <person name="Martin N."/>
            <person name="Korlach J."/>
            <person name="Wiedmann M."/>
        </authorList>
    </citation>
    <scope>NUCLEOTIDE SEQUENCE [LARGE SCALE GENOMIC DNA]</scope>
    <source>
        <strain evidence="6 7">DSM 14472</strain>
    </source>
</reference>
<keyword evidence="2" id="KW-0863">Zinc-finger</keyword>